<evidence type="ECO:0000259" key="6">
    <source>
        <dbReference type="Pfam" id="PF01880"/>
    </source>
</evidence>
<dbReference type="GO" id="GO:0005506">
    <property type="term" value="F:iron ion binding"/>
    <property type="evidence" value="ECO:0007669"/>
    <property type="project" value="InterPro"/>
</dbReference>
<protein>
    <recommendedName>
        <fullName evidence="6">Desulfoferrodoxin ferrous iron-binding domain-containing protein</fullName>
    </recommendedName>
</protein>
<proteinExistence type="inferred from homology"/>
<reference evidence="7" key="1">
    <citation type="submission" date="2021-01" db="EMBL/GenBank/DDBJ databases">
        <authorList>
            <person name="Corre E."/>
            <person name="Pelletier E."/>
            <person name="Niang G."/>
            <person name="Scheremetjew M."/>
            <person name="Finn R."/>
            <person name="Kale V."/>
            <person name="Holt S."/>
            <person name="Cochrane G."/>
            <person name="Meng A."/>
            <person name="Brown T."/>
            <person name="Cohen L."/>
        </authorList>
    </citation>
    <scope>NUCLEOTIDE SEQUENCE</scope>
    <source>
        <strain evidence="7">CCMP125</strain>
    </source>
</reference>
<accession>A0A7S2YQW7</accession>
<dbReference type="EMBL" id="HBHT01036482">
    <property type="protein sequence ID" value="CAD9989693.1"/>
    <property type="molecule type" value="Transcribed_RNA"/>
</dbReference>
<dbReference type="PANTHER" id="PTHR36541">
    <property type="entry name" value="SUPEROXIDE REDUCTASE-RELATED"/>
    <property type="match status" value="1"/>
</dbReference>
<keyword evidence="5" id="KW-0408">Iron</keyword>
<organism evidence="7">
    <name type="scientific">Entomoneis paludosa</name>
    <dbReference type="NCBI Taxonomy" id="265537"/>
    <lineage>
        <taxon>Eukaryota</taxon>
        <taxon>Sar</taxon>
        <taxon>Stramenopiles</taxon>
        <taxon>Ochrophyta</taxon>
        <taxon>Bacillariophyta</taxon>
        <taxon>Bacillariophyceae</taxon>
        <taxon>Bacillariophycidae</taxon>
        <taxon>Entomoneidaceae</taxon>
        <taxon>Entomoneis</taxon>
    </lineage>
</organism>
<evidence type="ECO:0000256" key="5">
    <source>
        <dbReference type="ARBA" id="ARBA00023004"/>
    </source>
</evidence>
<dbReference type="PANTHER" id="PTHR36541:SF1">
    <property type="entry name" value="SUPEROXIDE REDUCTASE-RELATED"/>
    <property type="match status" value="1"/>
</dbReference>
<evidence type="ECO:0000256" key="1">
    <source>
        <dbReference type="ARBA" id="ARBA00005941"/>
    </source>
</evidence>
<keyword evidence="3" id="KW-0479">Metal-binding</keyword>
<dbReference type="InterPro" id="IPR002742">
    <property type="entry name" value="Desulfoferrodoxin_Fe-bd_dom"/>
</dbReference>
<evidence type="ECO:0000256" key="3">
    <source>
        <dbReference type="ARBA" id="ARBA00022723"/>
    </source>
</evidence>
<name>A0A7S2YQW7_9STRA</name>
<dbReference type="AlphaFoldDB" id="A0A7S2YQW7"/>
<evidence type="ECO:0000313" key="7">
    <source>
        <dbReference type="EMBL" id="CAD9989693.1"/>
    </source>
</evidence>
<keyword evidence="2" id="KW-0813">Transport</keyword>
<keyword evidence="4" id="KW-0249">Electron transport</keyword>
<dbReference type="Gene3D" id="2.60.40.730">
    <property type="entry name" value="SOR catalytic domain"/>
    <property type="match status" value="2"/>
</dbReference>
<dbReference type="InterPro" id="IPR036073">
    <property type="entry name" value="Desulfoferrodoxin_Fe-bd_dom_sf"/>
</dbReference>
<dbReference type="GO" id="GO:0016491">
    <property type="term" value="F:oxidoreductase activity"/>
    <property type="evidence" value="ECO:0007669"/>
    <property type="project" value="InterPro"/>
</dbReference>
<feature type="domain" description="Desulfoferrodoxin ferrous iron-binding" evidence="6">
    <location>
        <begin position="305"/>
        <end position="393"/>
    </location>
</feature>
<evidence type="ECO:0000256" key="2">
    <source>
        <dbReference type="ARBA" id="ARBA00022448"/>
    </source>
</evidence>
<comment type="similarity">
    <text evidence="1">Belongs to the desulfoferrodoxin family.</text>
</comment>
<dbReference type="SUPFAM" id="SSF49367">
    <property type="entry name" value="Superoxide reductase-like"/>
    <property type="match status" value="2"/>
</dbReference>
<evidence type="ECO:0000256" key="4">
    <source>
        <dbReference type="ARBA" id="ARBA00022982"/>
    </source>
</evidence>
<dbReference type="InterPro" id="IPR051233">
    <property type="entry name" value="Desulfoferrodoxin_SOR"/>
</dbReference>
<gene>
    <name evidence="7" type="ORF">APAL1065_LOCUS24506</name>
</gene>
<dbReference type="Pfam" id="PF01880">
    <property type="entry name" value="Desulfoferrodox"/>
    <property type="match status" value="2"/>
</dbReference>
<sequence length="399" mass="44115">MDAVSAALYAPFLYMYYATSIRWVQREQKSAAEMAKDKPVSWTGTGRLLKWSVALHILSWYMQIHPGHKILEGASPAVLANVGGALTLAPLFAFYEGVWFVGLRPELHGKVQNLIEQYTEELCQQGAPMRVCEELAAQSVPSENRLTSPHSDHTEGGGMESLAALTSKWLHFFKEGLTTEMNTNGAKEKHVPTISISVEGKVEVKVPHVMQNDHFIEYIWLLNDETGEVVAANKFDAVENEQSAMISSSGFEPGTVLRAVSFCNLHGFWQSEIVKVPSTEKDEPLHSKLLQLMRDTQSQINSLGAAEKHIPLTEVSLTDEESDATRAVKVVIPHVMDDSHFIQYVWLQNVATNEIVSASETKAGEEPTLLTTNVAAGSTLKAYSFCNLHGIWTGDEFIA</sequence>
<feature type="domain" description="Desulfoferrodoxin ferrous iron-binding" evidence="6">
    <location>
        <begin position="184"/>
        <end position="271"/>
    </location>
</feature>